<dbReference type="Pfam" id="PF00710">
    <property type="entry name" value="Asparaginase"/>
    <property type="match status" value="1"/>
</dbReference>
<evidence type="ECO:0000259" key="9">
    <source>
        <dbReference type="Pfam" id="PF17763"/>
    </source>
</evidence>
<dbReference type="GO" id="GO:0009066">
    <property type="term" value="P:aspartate family amino acid metabolic process"/>
    <property type="evidence" value="ECO:0007669"/>
    <property type="project" value="UniProtKB-ARBA"/>
</dbReference>
<sequence>MTARVLVLYTGGTIGMVPSAQGFVPAPDLRRRVLGELGGLVDRLPQHDLLELAPLIDSANLSPEDWSRIGTALVERWQDYDGFVVLHGTDTLAYTASALSFMLAGQDKPVILTGAQIPLGQLRSDARDNLVTSLLLAARPEISEVCVYFHGRLLRGNRARKVRASGFDAFDSPNFPWLGEAGIGLRLRDDLLLAPGTPDFTVPRCQAGAVAMATVYPGMSAQSLQSLLTAPGVRGLVLQSYGVGNLPAADTALLQVLAEAVAAGTTVVNVSQCLNGEVQQGAYATGAALDAAGVLPGLDLTPEAAFAKLHLLLARGLPAPALRRAMSEPIRGECSPG</sequence>
<evidence type="ECO:0000256" key="3">
    <source>
        <dbReference type="ARBA" id="ARBA00022801"/>
    </source>
</evidence>
<dbReference type="GO" id="GO:0004067">
    <property type="term" value="F:asparaginase activity"/>
    <property type="evidence" value="ECO:0007669"/>
    <property type="project" value="UniProtKB-UniRule"/>
</dbReference>
<evidence type="ECO:0000256" key="6">
    <source>
        <dbReference type="PROSITE-ProRule" id="PRU10099"/>
    </source>
</evidence>
<dbReference type="SUPFAM" id="SSF53774">
    <property type="entry name" value="Glutaminase/Asparaginase"/>
    <property type="match status" value="1"/>
</dbReference>
<comment type="similarity">
    <text evidence="1">Belongs to the asparaginase 1 family.</text>
</comment>
<dbReference type="CDD" id="cd08963">
    <property type="entry name" value="L-asparaginase_I"/>
    <property type="match status" value="1"/>
</dbReference>
<feature type="domain" description="L-asparaginase N-terminal" evidence="8">
    <location>
        <begin position="4"/>
        <end position="187"/>
    </location>
</feature>
<dbReference type="PIRSF" id="PIRSF001220">
    <property type="entry name" value="L-ASNase_gatD"/>
    <property type="match status" value="1"/>
</dbReference>
<dbReference type="InterPro" id="IPR006034">
    <property type="entry name" value="Asparaginase/glutaminase-like"/>
</dbReference>
<dbReference type="InterPro" id="IPR036152">
    <property type="entry name" value="Asp/glu_Ase-like_sf"/>
</dbReference>
<dbReference type="PANTHER" id="PTHR11707:SF28">
    <property type="entry name" value="60 KDA LYSOPHOSPHOLIPASE"/>
    <property type="match status" value="1"/>
</dbReference>
<feature type="active site" evidence="7">
    <location>
        <position position="89"/>
    </location>
</feature>
<dbReference type="InterPro" id="IPR037152">
    <property type="entry name" value="L-asparaginase_N_sf"/>
</dbReference>
<reference evidence="10 11" key="1">
    <citation type="submission" date="2016-12" db="EMBL/GenBank/DDBJ databases">
        <title>Marinobacter lutaoensis whole genome sequencing.</title>
        <authorList>
            <person name="Verma A."/>
            <person name="Krishnamurthi S."/>
        </authorList>
    </citation>
    <scope>NUCLEOTIDE SEQUENCE [LARGE SCALE GENOMIC DNA]</scope>
    <source>
        <strain evidence="10 11">T5054</strain>
    </source>
</reference>
<feature type="binding site" evidence="5">
    <location>
        <begin position="89"/>
        <end position="90"/>
    </location>
    <ligand>
        <name>substrate</name>
    </ligand>
</feature>
<feature type="binding site" evidence="5">
    <location>
        <position position="58"/>
    </location>
    <ligand>
        <name>substrate</name>
    </ligand>
</feature>
<feature type="domain" description="Asparaginase/glutaminase C-terminal" evidence="9">
    <location>
        <begin position="210"/>
        <end position="326"/>
    </location>
</feature>
<keyword evidence="3" id="KW-0378">Hydrolase</keyword>
<dbReference type="PROSITE" id="PS00917">
    <property type="entry name" value="ASN_GLN_ASE_2"/>
    <property type="match status" value="1"/>
</dbReference>
<dbReference type="SFLD" id="SFLDS00057">
    <property type="entry name" value="Glutaminase/Asparaginase"/>
    <property type="match status" value="1"/>
</dbReference>
<feature type="active site" description="O-isoaspartyl threonine intermediate" evidence="4">
    <location>
        <position position="13"/>
    </location>
</feature>
<dbReference type="Proteomes" id="UP000189339">
    <property type="component" value="Unassembled WGS sequence"/>
</dbReference>
<accession>A0A1V2DSV7</accession>
<dbReference type="PROSITE" id="PS00144">
    <property type="entry name" value="ASN_GLN_ASE_1"/>
    <property type="match status" value="1"/>
</dbReference>
<evidence type="ECO:0000256" key="4">
    <source>
        <dbReference type="PIRSR" id="PIRSR001220-1"/>
    </source>
</evidence>
<evidence type="ECO:0000256" key="5">
    <source>
        <dbReference type="PIRSR" id="PIRSR001220-2"/>
    </source>
</evidence>
<evidence type="ECO:0000256" key="1">
    <source>
        <dbReference type="ARBA" id="ARBA00010518"/>
    </source>
</evidence>
<dbReference type="FunFam" id="3.40.50.40:FF:000001">
    <property type="entry name" value="L-asparaginase 1"/>
    <property type="match status" value="1"/>
</dbReference>
<dbReference type="Gene3D" id="3.40.50.1170">
    <property type="entry name" value="L-asparaginase, N-terminal domain"/>
    <property type="match status" value="1"/>
</dbReference>
<dbReference type="AlphaFoldDB" id="A0A1V2DSV7"/>
<dbReference type="OrthoDB" id="9788068at2"/>
<dbReference type="EMBL" id="MSCW01000007">
    <property type="protein sequence ID" value="ONF43550.1"/>
    <property type="molecule type" value="Genomic_DNA"/>
</dbReference>
<dbReference type="Gene3D" id="3.40.50.40">
    <property type="match status" value="1"/>
</dbReference>
<dbReference type="SMART" id="SM00870">
    <property type="entry name" value="Asparaginase"/>
    <property type="match status" value="1"/>
</dbReference>
<dbReference type="InterPro" id="IPR041725">
    <property type="entry name" value="L-asparaginase_I"/>
</dbReference>
<dbReference type="PRINTS" id="PR00139">
    <property type="entry name" value="ASNGLNASE"/>
</dbReference>
<name>A0A1V2DSV7_9GAMM</name>
<protein>
    <recommendedName>
        <fullName evidence="2">asparaginase</fullName>
        <ecNumber evidence="2">3.5.1.1</ecNumber>
    </recommendedName>
</protein>
<dbReference type="PANTHER" id="PTHR11707">
    <property type="entry name" value="L-ASPARAGINASE"/>
    <property type="match status" value="1"/>
</dbReference>
<dbReference type="PROSITE" id="PS51732">
    <property type="entry name" value="ASN_GLN_ASE_3"/>
    <property type="match status" value="1"/>
</dbReference>
<dbReference type="NCBIfam" id="TIGR00519">
    <property type="entry name" value="asnASE_I"/>
    <property type="match status" value="1"/>
</dbReference>
<dbReference type="InterPro" id="IPR040919">
    <property type="entry name" value="Asparaginase_C"/>
</dbReference>
<dbReference type="InterPro" id="IPR006033">
    <property type="entry name" value="AsnA_fam"/>
</dbReference>
<dbReference type="InterPro" id="IPR027473">
    <property type="entry name" value="L-asparaginase_C"/>
</dbReference>
<dbReference type="RefSeq" id="WP_076725016.1">
    <property type="nucleotide sequence ID" value="NZ_JABWTC010000014.1"/>
</dbReference>
<dbReference type="EC" id="3.5.1.1" evidence="2"/>
<proteinExistence type="inferred from homology"/>
<dbReference type="InterPro" id="IPR020827">
    <property type="entry name" value="Asparaginase/glutaminase_AS1"/>
</dbReference>
<gene>
    <name evidence="10" type="primary">ansA</name>
    <name evidence="10" type="ORF">BTO32_12880</name>
</gene>
<dbReference type="InterPro" id="IPR027475">
    <property type="entry name" value="Asparaginase/glutaminase_AS2"/>
</dbReference>
<organism evidence="10 11">
    <name type="scientific">Marinobacter lutaoensis</name>
    <dbReference type="NCBI Taxonomy" id="135739"/>
    <lineage>
        <taxon>Bacteria</taxon>
        <taxon>Pseudomonadati</taxon>
        <taxon>Pseudomonadota</taxon>
        <taxon>Gammaproteobacteria</taxon>
        <taxon>Pseudomonadales</taxon>
        <taxon>Marinobacteraceae</taxon>
        <taxon>Marinobacter</taxon>
    </lineage>
</organism>
<evidence type="ECO:0000259" key="8">
    <source>
        <dbReference type="Pfam" id="PF00710"/>
    </source>
</evidence>
<evidence type="ECO:0000313" key="11">
    <source>
        <dbReference type="Proteomes" id="UP000189339"/>
    </source>
</evidence>
<evidence type="ECO:0000256" key="2">
    <source>
        <dbReference type="ARBA" id="ARBA00012920"/>
    </source>
</evidence>
<evidence type="ECO:0000313" key="10">
    <source>
        <dbReference type="EMBL" id="ONF43550.1"/>
    </source>
</evidence>
<evidence type="ECO:0000256" key="7">
    <source>
        <dbReference type="PROSITE-ProRule" id="PRU10100"/>
    </source>
</evidence>
<keyword evidence="11" id="KW-1185">Reference proteome</keyword>
<dbReference type="STRING" id="135739.BTO32_12880"/>
<feature type="active site" evidence="6">
    <location>
        <position position="13"/>
    </location>
</feature>
<dbReference type="Pfam" id="PF17763">
    <property type="entry name" value="Asparaginase_C"/>
    <property type="match status" value="1"/>
</dbReference>
<comment type="caution">
    <text evidence="10">The sequence shown here is derived from an EMBL/GenBank/DDBJ whole genome shotgun (WGS) entry which is preliminary data.</text>
</comment>
<dbReference type="InterPro" id="IPR027474">
    <property type="entry name" value="L-asparaginase_N"/>
</dbReference>
<dbReference type="PIRSF" id="PIRSF500176">
    <property type="entry name" value="L_ASNase"/>
    <property type="match status" value="1"/>
</dbReference>